<feature type="region of interest" description="Disordered" evidence="1">
    <location>
        <begin position="1"/>
        <end position="27"/>
    </location>
</feature>
<proteinExistence type="predicted"/>
<dbReference type="Proteomes" id="UP001230328">
    <property type="component" value="Unassembled WGS sequence"/>
</dbReference>
<organism evidence="2 3">
    <name type="scientific">Streptomyces umbrinus</name>
    <dbReference type="NCBI Taxonomy" id="67370"/>
    <lineage>
        <taxon>Bacteria</taxon>
        <taxon>Bacillati</taxon>
        <taxon>Actinomycetota</taxon>
        <taxon>Actinomycetes</taxon>
        <taxon>Kitasatosporales</taxon>
        <taxon>Streptomycetaceae</taxon>
        <taxon>Streptomyces</taxon>
        <taxon>Streptomyces phaeochromogenes group</taxon>
    </lineage>
</organism>
<dbReference type="EMBL" id="JAUSZI010000002">
    <property type="protein sequence ID" value="MDQ1031307.1"/>
    <property type="molecule type" value="Genomic_DNA"/>
</dbReference>
<gene>
    <name evidence="2" type="ORF">QF035_008889</name>
</gene>
<accession>A0ABU0T675</accession>
<protein>
    <submittedName>
        <fullName evidence="2">Uncharacterized protein</fullName>
    </submittedName>
</protein>
<sequence>MSKGRGTVFTPRPLAPGDPVPGPPAATALAAVPGQLASEAAPA</sequence>
<comment type="caution">
    <text evidence="2">The sequence shown here is derived from an EMBL/GenBank/DDBJ whole genome shotgun (WGS) entry which is preliminary data.</text>
</comment>
<name>A0ABU0T675_9ACTN</name>
<feature type="compositionally biased region" description="Pro residues" evidence="1">
    <location>
        <begin position="13"/>
        <end position="24"/>
    </location>
</feature>
<reference evidence="2 3" key="1">
    <citation type="submission" date="2023-07" db="EMBL/GenBank/DDBJ databases">
        <title>Comparative genomics of wheat-associated soil bacteria to identify genetic determinants of phenazine resistance.</title>
        <authorList>
            <person name="Mouncey N."/>
        </authorList>
    </citation>
    <scope>NUCLEOTIDE SEQUENCE [LARGE SCALE GENOMIC DNA]</scope>
    <source>
        <strain evidence="2 3">V2I4</strain>
    </source>
</reference>
<dbReference type="RefSeq" id="WP_307527358.1">
    <property type="nucleotide sequence ID" value="NZ_JAUSZI010000002.1"/>
</dbReference>
<keyword evidence="3" id="KW-1185">Reference proteome</keyword>
<evidence type="ECO:0000313" key="3">
    <source>
        <dbReference type="Proteomes" id="UP001230328"/>
    </source>
</evidence>
<evidence type="ECO:0000256" key="1">
    <source>
        <dbReference type="SAM" id="MobiDB-lite"/>
    </source>
</evidence>
<evidence type="ECO:0000313" key="2">
    <source>
        <dbReference type="EMBL" id="MDQ1031307.1"/>
    </source>
</evidence>